<name>X1JGN9_9ZZZZ</name>
<proteinExistence type="predicted"/>
<accession>X1JGN9</accession>
<dbReference type="CDD" id="cd03801">
    <property type="entry name" value="GT4_PimA-like"/>
    <property type="match status" value="1"/>
</dbReference>
<organism evidence="1">
    <name type="scientific">marine sediment metagenome</name>
    <dbReference type="NCBI Taxonomy" id="412755"/>
    <lineage>
        <taxon>unclassified sequences</taxon>
        <taxon>metagenomes</taxon>
        <taxon>ecological metagenomes</taxon>
    </lineage>
</organism>
<sequence>MKEDTVLFFMGWLYKFSGLKEIALQLAESKTRSLKLFIVGEGDTYEELQQIREKYHLQNRIILTGKKPYEEIPAFIAASDICLLPAYPWEPIMQDIVPIKMYEYMAMEKPVISTRLPGIVEEFGKDNGVVYIDKPEDVIAKAIELAQNGSATELGLKAREFVVRNSWDNITDEFEGILEQIIKDKQDNISANIKTL</sequence>
<protein>
    <submittedName>
        <fullName evidence="1">Uncharacterized protein</fullName>
    </submittedName>
</protein>
<dbReference type="SUPFAM" id="SSF53756">
    <property type="entry name" value="UDP-Glycosyltransferase/glycogen phosphorylase"/>
    <property type="match status" value="1"/>
</dbReference>
<dbReference type="PANTHER" id="PTHR12526">
    <property type="entry name" value="GLYCOSYLTRANSFERASE"/>
    <property type="match status" value="1"/>
</dbReference>
<comment type="caution">
    <text evidence="1">The sequence shown here is derived from an EMBL/GenBank/DDBJ whole genome shotgun (WGS) entry which is preliminary data.</text>
</comment>
<dbReference type="Pfam" id="PF13692">
    <property type="entry name" value="Glyco_trans_1_4"/>
    <property type="match status" value="1"/>
</dbReference>
<reference evidence="1" key="1">
    <citation type="journal article" date="2014" name="Front. Microbiol.">
        <title>High frequency of phylogenetically diverse reductive dehalogenase-homologous genes in deep subseafloor sedimentary metagenomes.</title>
        <authorList>
            <person name="Kawai M."/>
            <person name="Futagami T."/>
            <person name="Toyoda A."/>
            <person name="Takaki Y."/>
            <person name="Nishi S."/>
            <person name="Hori S."/>
            <person name="Arai W."/>
            <person name="Tsubouchi T."/>
            <person name="Morono Y."/>
            <person name="Uchiyama I."/>
            <person name="Ito T."/>
            <person name="Fujiyama A."/>
            <person name="Inagaki F."/>
            <person name="Takami H."/>
        </authorList>
    </citation>
    <scope>NUCLEOTIDE SEQUENCE</scope>
    <source>
        <strain evidence="1">Expedition CK06-06</strain>
    </source>
</reference>
<dbReference type="EMBL" id="BARU01030935">
    <property type="protein sequence ID" value="GAH68923.1"/>
    <property type="molecule type" value="Genomic_DNA"/>
</dbReference>
<dbReference type="PANTHER" id="PTHR12526:SF630">
    <property type="entry name" value="GLYCOSYLTRANSFERASE"/>
    <property type="match status" value="1"/>
</dbReference>
<dbReference type="Gene3D" id="3.40.50.2000">
    <property type="entry name" value="Glycogen Phosphorylase B"/>
    <property type="match status" value="2"/>
</dbReference>
<dbReference type="AlphaFoldDB" id="X1JGN9"/>
<gene>
    <name evidence="1" type="ORF">S03H2_48995</name>
</gene>
<evidence type="ECO:0000313" key="1">
    <source>
        <dbReference type="EMBL" id="GAH68923.1"/>
    </source>
</evidence>